<evidence type="ECO:0000256" key="3">
    <source>
        <dbReference type="PROSITE-ProRule" id="PRU00059"/>
    </source>
</evidence>
<feature type="region of interest" description="Disordered" evidence="5">
    <location>
        <begin position="271"/>
        <end position="326"/>
    </location>
</feature>
<dbReference type="SMART" id="SM00042">
    <property type="entry name" value="CUB"/>
    <property type="match status" value="1"/>
</dbReference>
<dbReference type="InterPro" id="IPR042333">
    <property type="entry name" value="LRAD2/Mig-13-like"/>
</dbReference>
<evidence type="ECO:0000256" key="5">
    <source>
        <dbReference type="SAM" id="MobiDB-lite"/>
    </source>
</evidence>
<dbReference type="Proteomes" id="UP000005408">
    <property type="component" value="Unassembled WGS sequence"/>
</dbReference>
<keyword evidence="6" id="KW-0812">Transmembrane</keyword>
<accession>A0A8W8K115</accession>
<dbReference type="InterPro" id="IPR035914">
    <property type="entry name" value="Sperma_CUB_dom_sf"/>
</dbReference>
<protein>
    <recommendedName>
        <fullName evidence="8">CUB domain-containing protein</fullName>
    </recommendedName>
</protein>
<reference evidence="9" key="1">
    <citation type="submission" date="2022-08" db="UniProtKB">
        <authorList>
            <consortium name="EnsemblMetazoa"/>
        </authorList>
    </citation>
    <scope>IDENTIFICATION</scope>
    <source>
        <strain evidence="9">05x7-T-G4-1.051#20</strain>
    </source>
</reference>
<dbReference type="EnsemblMetazoa" id="G21427.2">
    <property type="protein sequence ID" value="G21427.2:cds"/>
    <property type="gene ID" value="G21427"/>
</dbReference>
<dbReference type="SUPFAM" id="SSF49854">
    <property type="entry name" value="Spermadhesin, CUB domain"/>
    <property type="match status" value="1"/>
</dbReference>
<dbReference type="PANTHER" id="PTHR24652">
    <property type="entry name" value="LOW-DENSITY LIPOPROTEIN RECEPTOR CLASS A DOMAIN-CONTAINING PROTEIN 2"/>
    <property type="match status" value="1"/>
</dbReference>
<dbReference type="Pfam" id="PF00057">
    <property type="entry name" value="Ldl_recept_a"/>
    <property type="match status" value="1"/>
</dbReference>
<feature type="disulfide bond" evidence="4">
    <location>
        <begin position="160"/>
        <end position="178"/>
    </location>
</feature>
<dbReference type="Pfam" id="PF00431">
    <property type="entry name" value="CUB"/>
    <property type="match status" value="1"/>
</dbReference>
<dbReference type="InterPro" id="IPR036055">
    <property type="entry name" value="LDL_receptor-like_sf"/>
</dbReference>
<feature type="disulfide bond" evidence="4">
    <location>
        <begin position="153"/>
        <end position="165"/>
    </location>
</feature>
<dbReference type="PROSITE" id="PS01209">
    <property type="entry name" value="LDLRA_1"/>
    <property type="match status" value="1"/>
</dbReference>
<keyword evidence="10" id="KW-1185">Reference proteome</keyword>
<dbReference type="EnsemblMetazoa" id="G21427.1">
    <property type="protein sequence ID" value="G21427.1:cds"/>
    <property type="gene ID" value="G21427"/>
</dbReference>
<keyword evidence="6" id="KW-0472">Membrane</keyword>
<evidence type="ECO:0000256" key="6">
    <source>
        <dbReference type="SAM" id="Phobius"/>
    </source>
</evidence>
<feature type="signal peptide" evidence="7">
    <location>
        <begin position="1"/>
        <end position="20"/>
    </location>
</feature>
<feature type="compositionally biased region" description="Polar residues" evidence="5">
    <location>
        <begin position="291"/>
        <end position="300"/>
    </location>
</feature>
<dbReference type="PROSITE" id="PS50068">
    <property type="entry name" value="LDLRA_2"/>
    <property type="match status" value="1"/>
</dbReference>
<evidence type="ECO:0000313" key="9">
    <source>
        <dbReference type="EnsemblMetazoa" id="G21427.3:cds"/>
    </source>
</evidence>
<dbReference type="InterPro" id="IPR000859">
    <property type="entry name" value="CUB_dom"/>
</dbReference>
<dbReference type="Gene3D" id="4.10.400.10">
    <property type="entry name" value="Low-density Lipoprotein Receptor"/>
    <property type="match status" value="1"/>
</dbReference>
<evidence type="ECO:0000256" key="1">
    <source>
        <dbReference type="ARBA" id="ARBA00023157"/>
    </source>
</evidence>
<feature type="disulfide bond" evidence="4">
    <location>
        <begin position="172"/>
        <end position="187"/>
    </location>
</feature>
<evidence type="ECO:0000256" key="7">
    <source>
        <dbReference type="SAM" id="SignalP"/>
    </source>
</evidence>
<dbReference type="SMART" id="SM00192">
    <property type="entry name" value="LDLa"/>
    <property type="match status" value="1"/>
</dbReference>
<comment type="caution">
    <text evidence="3">Lacks conserved residue(s) required for the propagation of feature annotation.</text>
</comment>
<feature type="compositionally biased region" description="Polar residues" evidence="5">
    <location>
        <begin position="315"/>
        <end position="326"/>
    </location>
</feature>
<name>A0A8W8K115_MAGGI</name>
<sequence length="326" mass="35461">MRVMWCFVLGCTLLISYSKAALQAVYLPSTCSSALSSTFTTSMRVQSSTALTYSNNVNCAITVTAPSGHQVLAVPRRFELEEQRTGACVDYVNFYDGASTGSPKINPQSYCDRSGPHNVSSSSTSMTLEFVTDGSARYRGFDIIFAAFTNAPCATDYFSCSNGLCIDKSLRCDSFNQCGDESDETACTAEELGIVDDNSALIYGLAFGLGSLVVIGVIIGVLVYRHYKWKRFLNEPIPKEHYTSTLRNYPVTKKYYKKGYQSYAYTNVASGPPSRMSNDFETDEDLDIGSRPTTPSSSASKKNHLQVPGAKSGKINMNVNAGASNC</sequence>
<dbReference type="AlphaFoldDB" id="A0A8W8K115"/>
<evidence type="ECO:0000256" key="4">
    <source>
        <dbReference type="PROSITE-ProRule" id="PRU00124"/>
    </source>
</evidence>
<dbReference type="InterPro" id="IPR023415">
    <property type="entry name" value="LDLR_class-A_CS"/>
</dbReference>
<dbReference type="PROSITE" id="PS01180">
    <property type="entry name" value="CUB"/>
    <property type="match status" value="1"/>
</dbReference>
<keyword evidence="6" id="KW-1133">Transmembrane helix</keyword>
<dbReference type="CDD" id="cd00112">
    <property type="entry name" value="LDLa"/>
    <property type="match status" value="1"/>
</dbReference>
<evidence type="ECO:0000313" key="10">
    <source>
        <dbReference type="Proteomes" id="UP000005408"/>
    </source>
</evidence>
<dbReference type="CDD" id="cd00041">
    <property type="entry name" value="CUB"/>
    <property type="match status" value="1"/>
</dbReference>
<organism evidence="9 10">
    <name type="scientific">Magallana gigas</name>
    <name type="common">Pacific oyster</name>
    <name type="synonym">Crassostrea gigas</name>
    <dbReference type="NCBI Taxonomy" id="29159"/>
    <lineage>
        <taxon>Eukaryota</taxon>
        <taxon>Metazoa</taxon>
        <taxon>Spiralia</taxon>
        <taxon>Lophotrochozoa</taxon>
        <taxon>Mollusca</taxon>
        <taxon>Bivalvia</taxon>
        <taxon>Autobranchia</taxon>
        <taxon>Pteriomorphia</taxon>
        <taxon>Ostreida</taxon>
        <taxon>Ostreoidea</taxon>
        <taxon>Ostreidae</taxon>
        <taxon>Magallana</taxon>
    </lineage>
</organism>
<proteinExistence type="predicted"/>
<dbReference type="FunFam" id="4.10.400.10:FF:000065">
    <property type="entry name" value="Transmembrane protease serine 7"/>
    <property type="match status" value="1"/>
</dbReference>
<dbReference type="PANTHER" id="PTHR24652:SF69">
    <property type="entry name" value="CUB DOMAIN-CONTAINING PROTEIN"/>
    <property type="match status" value="1"/>
</dbReference>
<keyword evidence="1 4" id="KW-1015">Disulfide bond</keyword>
<feature type="domain" description="CUB" evidence="8">
    <location>
        <begin position="31"/>
        <end position="148"/>
    </location>
</feature>
<feature type="transmembrane region" description="Helical" evidence="6">
    <location>
        <begin position="200"/>
        <end position="224"/>
    </location>
</feature>
<keyword evidence="7" id="KW-0732">Signal</keyword>
<dbReference type="InterPro" id="IPR002172">
    <property type="entry name" value="LDrepeatLR_classA_rpt"/>
</dbReference>
<evidence type="ECO:0000259" key="8">
    <source>
        <dbReference type="PROSITE" id="PS01180"/>
    </source>
</evidence>
<dbReference type="EnsemblMetazoa" id="G21427.3">
    <property type="protein sequence ID" value="G21427.3:cds"/>
    <property type="gene ID" value="G21427"/>
</dbReference>
<dbReference type="Gene3D" id="2.60.120.290">
    <property type="entry name" value="Spermadhesin, CUB domain"/>
    <property type="match status" value="1"/>
</dbReference>
<feature type="chain" id="PRO_5042431180" description="CUB domain-containing protein" evidence="7">
    <location>
        <begin position="21"/>
        <end position="326"/>
    </location>
</feature>
<dbReference type="SUPFAM" id="SSF57424">
    <property type="entry name" value="LDL receptor-like module"/>
    <property type="match status" value="1"/>
</dbReference>
<keyword evidence="2" id="KW-0325">Glycoprotein</keyword>
<evidence type="ECO:0000256" key="2">
    <source>
        <dbReference type="ARBA" id="ARBA00023180"/>
    </source>
</evidence>